<dbReference type="SUPFAM" id="SSF48452">
    <property type="entry name" value="TPR-like"/>
    <property type="match status" value="1"/>
</dbReference>
<dbReference type="PANTHER" id="PTHR44858">
    <property type="entry name" value="TETRATRICOPEPTIDE REPEAT PROTEIN 6"/>
    <property type="match status" value="1"/>
</dbReference>
<keyword evidence="2 3" id="KW-0802">TPR repeat</keyword>
<dbReference type="SMART" id="SM00028">
    <property type="entry name" value="TPR"/>
    <property type="match status" value="2"/>
</dbReference>
<keyword evidence="1" id="KW-0677">Repeat</keyword>
<comment type="caution">
    <text evidence="5">The sequence shown here is derived from an EMBL/GenBank/DDBJ whole genome shotgun (WGS) entry which is preliminary data.</text>
</comment>
<dbReference type="AlphaFoldDB" id="A0A9P0ZPT0"/>
<feature type="repeat" description="TPR" evidence="3">
    <location>
        <begin position="166"/>
        <end position="199"/>
    </location>
</feature>
<gene>
    <name evidence="5" type="ORF">CEURO_LOCUS17266</name>
</gene>
<dbReference type="Proteomes" id="UP001152484">
    <property type="component" value="Unassembled WGS sequence"/>
</dbReference>
<organism evidence="5 6">
    <name type="scientific">Cuscuta europaea</name>
    <name type="common">European dodder</name>
    <dbReference type="NCBI Taxonomy" id="41803"/>
    <lineage>
        <taxon>Eukaryota</taxon>
        <taxon>Viridiplantae</taxon>
        <taxon>Streptophyta</taxon>
        <taxon>Embryophyta</taxon>
        <taxon>Tracheophyta</taxon>
        <taxon>Spermatophyta</taxon>
        <taxon>Magnoliopsida</taxon>
        <taxon>eudicotyledons</taxon>
        <taxon>Gunneridae</taxon>
        <taxon>Pentapetalae</taxon>
        <taxon>asterids</taxon>
        <taxon>lamiids</taxon>
        <taxon>Solanales</taxon>
        <taxon>Convolvulaceae</taxon>
        <taxon>Cuscuteae</taxon>
        <taxon>Cuscuta</taxon>
        <taxon>Cuscuta subgen. Cuscuta</taxon>
    </lineage>
</organism>
<evidence type="ECO:0000256" key="3">
    <source>
        <dbReference type="PROSITE-ProRule" id="PRU00339"/>
    </source>
</evidence>
<protein>
    <submittedName>
        <fullName evidence="5">Uncharacterized protein</fullName>
    </submittedName>
</protein>
<keyword evidence="4" id="KW-1133">Transmembrane helix</keyword>
<dbReference type="InterPro" id="IPR011990">
    <property type="entry name" value="TPR-like_helical_dom_sf"/>
</dbReference>
<sequence length="211" mass="23140">MGMDMIIQLGVLLFTIGIFYAMFNLPSRAFTRTRLKDRSNNQVHQHFILGAQLLSRARSARTKSASFKLAKAAAGEADKVLTLDPRDPAAHILKALVLDLMGHKAAALKSLDTALSPPSVKELSGRERGDALFKRAELQVALNRRRRATSAVADLEQAVKLSADNADAYCLLGRCYEMEGLKEEAEKSFQSALRIEPELAAAHEGLGRLRP</sequence>
<reference evidence="5" key="1">
    <citation type="submission" date="2022-07" db="EMBL/GenBank/DDBJ databases">
        <authorList>
            <person name="Macas J."/>
            <person name="Novak P."/>
            <person name="Neumann P."/>
        </authorList>
    </citation>
    <scope>NUCLEOTIDE SEQUENCE</scope>
</reference>
<dbReference type="OrthoDB" id="1870799at2759"/>
<dbReference type="EMBL" id="CAMAPE010000048">
    <property type="protein sequence ID" value="CAH9106235.1"/>
    <property type="molecule type" value="Genomic_DNA"/>
</dbReference>
<keyword evidence="4" id="KW-0472">Membrane</keyword>
<dbReference type="PANTHER" id="PTHR44858:SF1">
    <property type="entry name" value="UDP-N-ACETYLGLUCOSAMINE--PEPTIDE N-ACETYLGLUCOSAMINYLTRANSFERASE SPINDLY-RELATED"/>
    <property type="match status" value="1"/>
</dbReference>
<evidence type="ECO:0000256" key="2">
    <source>
        <dbReference type="ARBA" id="ARBA00022803"/>
    </source>
</evidence>
<evidence type="ECO:0000256" key="1">
    <source>
        <dbReference type="ARBA" id="ARBA00022737"/>
    </source>
</evidence>
<dbReference type="InterPro" id="IPR050498">
    <property type="entry name" value="Ycf3"/>
</dbReference>
<dbReference type="PROSITE" id="PS50005">
    <property type="entry name" value="TPR"/>
    <property type="match status" value="1"/>
</dbReference>
<evidence type="ECO:0000313" key="5">
    <source>
        <dbReference type="EMBL" id="CAH9106235.1"/>
    </source>
</evidence>
<evidence type="ECO:0000256" key="4">
    <source>
        <dbReference type="SAM" id="Phobius"/>
    </source>
</evidence>
<keyword evidence="4" id="KW-0812">Transmembrane</keyword>
<name>A0A9P0ZPT0_CUSEU</name>
<proteinExistence type="predicted"/>
<evidence type="ECO:0000313" key="6">
    <source>
        <dbReference type="Proteomes" id="UP001152484"/>
    </source>
</evidence>
<dbReference type="Pfam" id="PF13432">
    <property type="entry name" value="TPR_16"/>
    <property type="match status" value="1"/>
</dbReference>
<dbReference type="InterPro" id="IPR019734">
    <property type="entry name" value="TPR_rpt"/>
</dbReference>
<feature type="transmembrane region" description="Helical" evidence="4">
    <location>
        <begin position="6"/>
        <end position="25"/>
    </location>
</feature>
<keyword evidence="6" id="KW-1185">Reference proteome</keyword>
<accession>A0A9P0ZPT0</accession>
<dbReference type="Gene3D" id="1.25.40.10">
    <property type="entry name" value="Tetratricopeptide repeat domain"/>
    <property type="match status" value="1"/>
</dbReference>